<proteinExistence type="predicted"/>
<dbReference type="InterPro" id="IPR016181">
    <property type="entry name" value="Acyl_CoA_acyltransferase"/>
</dbReference>
<dbReference type="SUPFAM" id="SSF55729">
    <property type="entry name" value="Acyl-CoA N-acyltransferases (Nat)"/>
    <property type="match status" value="1"/>
</dbReference>
<evidence type="ECO:0000313" key="3">
    <source>
        <dbReference type="EMBL" id="SFP44042.1"/>
    </source>
</evidence>
<dbReference type="AlphaFoldDB" id="A0A1I5QCP0"/>
<keyword evidence="3" id="KW-0687">Ribonucleoprotein</keyword>
<dbReference type="RefSeq" id="WP_177201924.1">
    <property type="nucleotide sequence ID" value="NZ_FOWZ01000009.1"/>
</dbReference>
<keyword evidence="4" id="KW-1185">Reference proteome</keyword>
<evidence type="ECO:0000259" key="2">
    <source>
        <dbReference type="PROSITE" id="PS51186"/>
    </source>
</evidence>
<accession>A0A1I5QCP0</accession>
<dbReference type="PROSITE" id="PS51186">
    <property type="entry name" value="GNAT"/>
    <property type="match status" value="1"/>
</dbReference>
<evidence type="ECO:0000313" key="4">
    <source>
        <dbReference type="Proteomes" id="UP000199331"/>
    </source>
</evidence>
<organism evidence="3 4">
    <name type="scientific">Qipengyuania nanhaisediminis</name>
    <dbReference type="NCBI Taxonomy" id="604088"/>
    <lineage>
        <taxon>Bacteria</taxon>
        <taxon>Pseudomonadati</taxon>
        <taxon>Pseudomonadota</taxon>
        <taxon>Alphaproteobacteria</taxon>
        <taxon>Sphingomonadales</taxon>
        <taxon>Erythrobacteraceae</taxon>
        <taxon>Qipengyuania</taxon>
    </lineage>
</organism>
<dbReference type="CDD" id="cd04301">
    <property type="entry name" value="NAT_SF"/>
    <property type="match status" value="1"/>
</dbReference>
<feature type="compositionally biased region" description="Basic and acidic residues" evidence="1">
    <location>
        <begin position="1"/>
        <end position="15"/>
    </location>
</feature>
<sequence length="185" mass="20475">MGEERSQEIESEQAKMHTASAARRWREMVADDLPRVLAIADKCHPDHPEDEAVFRERLELFAGGCCVLEQDGETVGYIICHPATFGHPVPLDTLLGALPDNADVLYIHDISIDLGMRGKGLASEAVDHAKRLARKHDYDRVALVAVNRSQDFWAKHEFMIIADEDIGKALVGYGGASSYMVCDLT</sequence>
<keyword evidence="3" id="KW-0689">Ribosomal protein</keyword>
<dbReference type="Gene3D" id="3.40.630.30">
    <property type="match status" value="1"/>
</dbReference>
<evidence type="ECO:0000256" key="1">
    <source>
        <dbReference type="SAM" id="MobiDB-lite"/>
    </source>
</evidence>
<reference evidence="4" key="1">
    <citation type="submission" date="2016-10" db="EMBL/GenBank/DDBJ databases">
        <authorList>
            <person name="Varghese N."/>
            <person name="Submissions S."/>
        </authorList>
    </citation>
    <scope>NUCLEOTIDE SEQUENCE [LARGE SCALE GENOMIC DNA]</scope>
    <source>
        <strain evidence="4">CGMCC 1.7715</strain>
    </source>
</reference>
<feature type="domain" description="N-acetyltransferase" evidence="2">
    <location>
        <begin position="23"/>
        <end position="185"/>
    </location>
</feature>
<dbReference type="EMBL" id="FOWZ01000009">
    <property type="protein sequence ID" value="SFP44042.1"/>
    <property type="molecule type" value="Genomic_DNA"/>
</dbReference>
<dbReference type="GO" id="GO:0005840">
    <property type="term" value="C:ribosome"/>
    <property type="evidence" value="ECO:0007669"/>
    <property type="project" value="UniProtKB-KW"/>
</dbReference>
<name>A0A1I5QCP0_9SPHN</name>
<dbReference type="GO" id="GO:0016747">
    <property type="term" value="F:acyltransferase activity, transferring groups other than amino-acyl groups"/>
    <property type="evidence" value="ECO:0007669"/>
    <property type="project" value="InterPro"/>
</dbReference>
<dbReference type="Pfam" id="PF00583">
    <property type="entry name" value="Acetyltransf_1"/>
    <property type="match status" value="1"/>
</dbReference>
<protein>
    <submittedName>
        <fullName evidence="3">Ribosomal protein S18 acetylase RimI</fullName>
    </submittedName>
</protein>
<dbReference type="Proteomes" id="UP000199331">
    <property type="component" value="Unassembled WGS sequence"/>
</dbReference>
<dbReference type="InterPro" id="IPR000182">
    <property type="entry name" value="GNAT_dom"/>
</dbReference>
<feature type="region of interest" description="Disordered" evidence="1">
    <location>
        <begin position="1"/>
        <end position="21"/>
    </location>
</feature>
<gene>
    <name evidence="3" type="ORF">SAMN04488060_2865</name>
</gene>